<dbReference type="eggNOG" id="ENOG502T1R0">
    <property type="taxonomic scope" value="Eukaryota"/>
</dbReference>
<dbReference type="SUPFAM" id="SSF68906">
    <property type="entry name" value="SAP domain"/>
    <property type="match status" value="1"/>
</dbReference>
<accession>A0A1X7V1G9</accession>
<sequence length="435" mass="48753">MQFKIEALLAGRQADELKVTELKHVLKAIGKSTKGKKADLIDRVKAYALHGVVDASQPGKTTQLHCSTSINFPTDGWEDICKATSSVHGFEFGMSQIVSYFVTRSVSDGKVAGDLKSIGKSAENLFRCGHVQNIQCVKHHNIIYIQAKCLPEMRKDRLYIVKAALKLEDFVIVFAECGCPAGMGPNGSCKHISALAYALVDFCRCNSLPENYTCTQVLQQWNRPRKKHVDIIPVNELGSHRRQLTSSVRSYGSGVVFDPWPMSFRDIDPSVALEKLRCDLLSLNRPCGLLNIIIPFISKINHDHCYHQLVNNSDSQLINLSTVSNNLNNDNNSSHSCNFSVLEEGKITAEEVLESLHLTSEKRLLLEKDTRFQSSCSAWYEARHIRITGSKCRRIIIQKSKTIALLHFCVYPKPMSFIPKQIVWGKDNEHIARGA</sequence>
<dbReference type="InterPro" id="IPR036361">
    <property type="entry name" value="SAP_dom_sf"/>
</dbReference>
<keyword evidence="1" id="KW-0479">Metal-binding</keyword>
<evidence type="ECO:0000259" key="3">
    <source>
        <dbReference type="PROSITE" id="PS50966"/>
    </source>
</evidence>
<feature type="domain" description="SAP" evidence="2">
    <location>
        <begin position="14"/>
        <end position="48"/>
    </location>
</feature>
<evidence type="ECO:0008006" key="5">
    <source>
        <dbReference type="Google" id="ProtNLM"/>
    </source>
</evidence>
<dbReference type="Pfam" id="PF02037">
    <property type="entry name" value="SAP"/>
    <property type="match status" value="1"/>
</dbReference>
<dbReference type="AlphaFoldDB" id="A0A1X7V1G9"/>
<organism evidence="4">
    <name type="scientific">Amphimedon queenslandica</name>
    <name type="common">Sponge</name>
    <dbReference type="NCBI Taxonomy" id="400682"/>
    <lineage>
        <taxon>Eukaryota</taxon>
        <taxon>Metazoa</taxon>
        <taxon>Porifera</taxon>
        <taxon>Demospongiae</taxon>
        <taxon>Heteroscleromorpha</taxon>
        <taxon>Haplosclerida</taxon>
        <taxon>Niphatidae</taxon>
        <taxon>Amphimedon</taxon>
    </lineage>
</organism>
<dbReference type="EnsemblMetazoa" id="Aqu2.1.33858_001">
    <property type="protein sequence ID" value="Aqu2.1.33858_001"/>
    <property type="gene ID" value="Aqu2.1.33858"/>
</dbReference>
<reference evidence="4" key="1">
    <citation type="submission" date="2017-05" db="UniProtKB">
        <authorList>
            <consortium name="EnsemblMetazoa"/>
        </authorList>
    </citation>
    <scope>IDENTIFICATION</scope>
</reference>
<feature type="domain" description="SWIM-type" evidence="3">
    <location>
        <begin position="159"/>
        <end position="200"/>
    </location>
</feature>
<keyword evidence="1" id="KW-0863">Zinc-finger</keyword>
<dbReference type="SMART" id="SM00513">
    <property type="entry name" value="SAP"/>
    <property type="match status" value="1"/>
</dbReference>
<evidence type="ECO:0000313" key="4">
    <source>
        <dbReference type="EnsemblMetazoa" id="Aqu2.1.33858_001"/>
    </source>
</evidence>
<keyword evidence="1" id="KW-0862">Zinc</keyword>
<dbReference type="InterPro" id="IPR011604">
    <property type="entry name" value="PDDEXK-like_dom_sf"/>
</dbReference>
<dbReference type="PROSITE" id="PS50800">
    <property type="entry name" value="SAP"/>
    <property type="match status" value="1"/>
</dbReference>
<dbReference type="PROSITE" id="PS50966">
    <property type="entry name" value="ZF_SWIM"/>
    <property type="match status" value="1"/>
</dbReference>
<dbReference type="InterPro" id="IPR007527">
    <property type="entry name" value="Znf_SWIM"/>
</dbReference>
<evidence type="ECO:0000259" key="2">
    <source>
        <dbReference type="PROSITE" id="PS50800"/>
    </source>
</evidence>
<dbReference type="InterPro" id="IPR003034">
    <property type="entry name" value="SAP_dom"/>
</dbReference>
<protein>
    <recommendedName>
        <fullName evidence="5">SWIM-type domain-containing protein</fullName>
    </recommendedName>
</protein>
<dbReference type="GO" id="GO:0008270">
    <property type="term" value="F:zinc ion binding"/>
    <property type="evidence" value="ECO:0007669"/>
    <property type="project" value="UniProtKB-KW"/>
</dbReference>
<dbReference type="InParanoid" id="A0A1X7V1G9"/>
<proteinExistence type="predicted"/>
<dbReference type="Gene3D" id="1.10.720.30">
    <property type="entry name" value="SAP domain"/>
    <property type="match status" value="1"/>
</dbReference>
<dbReference type="PANTHER" id="PTHR47526">
    <property type="entry name" value="ATP-DEPENDENT DNA HELICASE"/>
    <property type="match status" value="1"/>
</dbReference>
<evidence type="ECO:0000256" key="1">
    <source>
        <dbReference type="PROSITE-ProRule" id="PRU00325"/>
    </source>
</evidence>
<dbReference type="PANTHER" id="PTHR47526:SF3">
    <property type="entry name" value="PHD-TYPE DOMAIN-CONTAINING PROTEIN"/>
    <property type="match status" value="1"/>
</dbReference>
<name>A0A1X7V1G9_AMPQE</name>
<dbReference type="Gene3D" id="3.90.320.10">
    <property type="match status" value="1"/>
</dbReference>